<dbReference type="Pfam" id="PF08489">
    <property type="entry name" value="TiaS_FLD"/>
    <property type="match status" value="1"/>
</dbReference>
<accession>B9LS32</accession>
<gene>
    <name evidence="6" type="primary">tiaS</name>
    <name evidence="11" type="ordered locus">Hlac_0272</name>
</gene>
<feature type="compositionally biased region" description="Low complexity" evidence="7">
    <location>
        <begin position="100"/>
        <end position="109"/>
    </location>
</feature>
<keyword evidence="3 6" id="KW-0819">tRNA processing</keyword>
<dbReference type="AlphaFoldDB" id="B9LS32"/>
<keyword evidence="12" id="KW-1185">Reference proteome</keyword>
<evidence type="ECO:0000259" key="10">
    <source>
        <dbReference type="Pfam" id="PF23783"/>
    </source>
</evidence>
<dbReference type="Pfam" id="PF22641">
    <property type="entry name" value="TiaS_TCKD"/>
    <property type="match status" value="2"/>
</dbReference>
<name>B9LS32_HALLT</name>
<sequence>MPIVAVDDTDSRERGMCTTYVGARLAERLDAAGGRVRRRLLVRLNPAVKHKTRGNAAVALHVSGVEAEAAFDLAAETVREFAAADDPRTSPGVVVADIDVAGDPSDPSASAPPFPPSAASTAPIPADVADFARRALRHRLSLDEALTLADDHGFRHAAFGSGGETNTEAVAGRGRIGALAAVGAPAAFDDWTVERISYRELDRCGTPRDVDIESVFAAADRGYPTVWDTVDRGTGEAVCVPNAPGPILHGIRGDDANACREIAEEIASEPVERTATFLTNQGTDAHLAPGAIGDLRDGAGYRVAGVVASEPETKRGGHVHVDVAAPDDDRVPRLRCVAFKPTGRFRDRVRALRPGDRVTVCGEHEVRLIGDSGGAEDDGNDGPDSGQSTATLKLEKFAVRDLVETEPAVPTCPDCGRSMSSAGRGQGYRCRDCGTDAPGKVEESIDRELEPGWYEVPPSARRHVAKPLVRGGFDGPIHPER</sequence>
<dbReference type="InterPro" id="IPR053870">
    <property type="entry name" value="TiaS-like_TCKD"/>
</dbReference>
<evidence type="ECO:0000313" key="11">
    <source>
        <dbReference type="EMBL" id="ACM55877.1"/>
    </source>
</evidence>
<evidence type="ECO:0000256" key="1">
    <source>
        <dbReference type="ARBA" id="ARBA00022490"/>
    </source>
</evidence>
<dbReference type="InterPro" id="IPR055394">
    <property type="entry name" value="Zn_ribbon_TiaS"/>
</dbReference>
<dbReference type="EC" id="6.3.4.22" evidence="6"/>
<dbReference type="GO" id="GO:0005524">
    <property type="term" value="F:ATP binding"/>
    <property type="evidence" value="ECO:0007669"/>
    <property type="project" value="UniProtKB-KW"/>
</dbReference>
<dbReference type="Pfam" id="PF23783">
    <property type="entry name" value="Zn_ribbon_TiaS"/>
    <property type="match status" value="1"/>
</dbReference>
<dbReference type="HOGENOM" id="CLU_675459_0_0_2"/>
<feature type="domain" description="TiaS-like TCKD" evidence="9">
    <location>
        <begin position="66"/>
        <end position="158"/>
    </location>
</feature>
<dbReference type="InterPro" id="IPR024913">
    <property type="entry name" value="tRNA_Ile2__agm2C_synt"/>
</dbReference>
<feature type="domain" description="TiaS C-terminal zinc ribbon" evidence="10">
    <location>
        <begin position="410"/>
        <end position="449"/>
    </location>
</feature>
<evidence type="ECO:0000313" key="12">
    <source>
        <dbReference type="Proteomes" id="UP000000740"/>
    </source>
</evidence>
<dbReference type="Proteomes" id="UP000000740">
    <property type="component" value="Chromosome 1"/>
</dbReference>
<dbReference type="GO" id="GO:0002101">
    <property type="term" value="P:tRNA wobble cytosine modification"/>
    <property type="evidence" value="ECO:0007669"/>
    <property type="project" value="UniProtKB-UniRule"/>
</dbReference>
<evidence type="ECO:0000256" key="6">
    <source>
        <dbReference type="HAMAP-Rule" id="MF_01892"/>
    </source>
</evidence>
<comment type="function">
    <text evidence="6">ATP-dependent agmatine transferase that catalyzes the formation of 2-agmatinylcytidine (agm2C) at the wobble position (C34) of tRNA(Ile2), converting the codon specificity from AUG to AUA.</text>
</comment>
<keyword evidence="5 6" id="KW-0067">ATP-binding</keyword>
<feature type="domain" description="TiaS-like TCKD" evidence="9">
    <location>
        <begin position="3"/>
        <end position="63"/>
    </location>
</feature>
<comment type="catalytic activity">
    <reaction evidence="6">
        <text>cytidine(34) in tRNA(Ile2) + agmatine + ATP + H2O = 2-agmatinylcytidine(34) in tRNA(Ile2) + AMP + 2 phosphate + 2 H(+)</text>
        <dbReference type="Rhea" id="RHEA:43608"/>
        <dbReference type="Rhea" id="RHEA-COMP:10625"/>
        <dbReference type="Rhea" id="RHEA-COMP:10626"/>
        <dbReference type="ChEBI" id="CHEBI:15377"/>
        <dbReference type="ChEBI" id="CHEBI:15378"/>
        <dbReference type="ChEBI" id="CHEBI:30616"/>
        <dbReference type="ChEBI" id="CHEBI:43474"/>
        <dbReference type="ChEBI" id="CHEBI:58145"/>
        <dbReference type="ChEBI" id="CHEBI:82748"/>
        <dbReference type="ChEBI" id="CHEBI:83545"/>
        <dbReference type="ChEBI" id="CHEBI:456215"/>
        <dbReference type="EC" id="6.3.4.22"/>
    </reaction>
</comment>
<feature type="region of interest" description="Disordered" evidence="7">
    <location>
        <begin position="369"/>
        <end position="388"/>
    </location>
</feature>
<evidence type="ECO:0000256" key="3">
    <source>
        <dbReference type="ARBA" id="ARBA00022694"/>
    </source>
</evidence>
<keyword evidence="2 6" id="KW-0436">Ligase</keyword>
<dbReference type="HAMAP" id="MF_01892">
    <property type="entry name" value="tRNA_Ile2_agm2C_synt"/>
    <property type="match status" value="1"/>
</dbReference>
<organism evidence="11 12">
    <name type="scientific">Halorubrum lacusprofundi (strain ATCC 49239 / DSM 5036 / JCM 8891 / ACAM 34)</name>
    <dbReference type="NCBI Taxonomy" id="416348"/>
    <lineage>
        <taxon>Archaea</taxon>
        <taxon>Methanobacteriati</taxon>
        <taxon>Methanobacteriota</taxon>
        <taxon>Stenosarchaea group</taxon>
        <taxon>Halobacteria</taxon>
        <taxon>Halobacteriales</taxon>
        <taxon>Haloferacaceae</taxon>
        <taxon>Halorubrum</taxon>
    </lineage>
</organism>
<keyword evidence="4 6" id="KW-0547">Nucleotide-binding</keyword>
<dbReference type="EMBL" id="CP001365">
    <property type="protein sequence ID" value="ACM55877.1"/>
    <property type="molecule type" value="Genomic_DNA"/>
</dbReference>
<evidence type="ECO:0000259" key="8">
    <source>
        <dbReference type="Pfam" id="PF08489"/>
    </source>
</evidence>
<evidence type="ECO:0000259" key="9">
    <source>
        <dbReference type="Pfam" id="PF22641"/>
    </source>
</evidence>
<feature type="domain" description="TiaS FLD" evidence="8">
    <location>
        <begin position="172"/>
        <end position="286"/>
    </location>
</feature>
<dbReference type="PANTHER" id="PTHR40705">
    <property type="entry name" value="TRNA(ILE2) 2-AGMATINYLCYTIDINE SYNTHETASE TIAS"/>
    <property type="match status" value="1"/>
</dbReference>
<reference evidence="11 12" key="1">
    <citation type="journal article" date="2016" name="Stand. Genomic Sci.">
        <title>Complete genome sequence of the Antarctic Halorubrum lacusprofundi type strain ACAM 34.</title>
        <authorList>
            <person name="Anderson I.J."/>
            <person name="DasSarma P."/>
            <person name="Lucas S."/>
            <person name="Copeland A."/>
            <person name="Lapidus A."/>
            <person name="Del Rio T.G."/>
            <person name="Tice H."/>
            <person name="Dalin E."/>
            <person name="Bruce D.C."/>
            <person name="Goodwin L."/>
            <person name="Pitluck S."/>
            <person name="Sims D."/>
            <person name="Brettin T.S."/>
            <person name="Detter J.C."/>
            <person name="Han C.S."/>
            <person name="Larimer F."/>
            <person name="Hauser L."/>
            <person name="Land M."/>
            <person name="Ivanova N."/>
            <person name="Richardson P."/>
            <person name="Cavicchioli R."/>
            <person name="DasSarma S."/>
            <person name="Woese C.R."/>
            <person name="Kyrpides N.C."/>
        </authorList>
    </citation>
    <scope>NUCLEOTIDE SEQUENCE [LARGE SCALE GENOMIC DNA]</scope>
    <source>
        <strain evidence="12">ATCC 49239 / DSM 5036 / JCM 8891 / ACAM 34</strain>
    </source>
</reference>
<comment type="similarity">
    <text evidence="6">Belongs to the TiaS family.</text>
</comment>
<dbReference type="GO" id="GO:0016879">
    <property type="term" value="F:ligase activity, forming carbon-nitrogen bonds"/>
    <property type="evidence" value="ECO:0007669"/>
    <property type="project" value="UniProtKB-UniRule"/>
</dbReference>
<protein>
    <recommendedName>
        <fullName evidence="6">tRNA(Ile2) 2-agmatinylcytidine synthetase TiaS</fullName>
        <shortName evidence="6">tRNA(Ile2)-agm2C synthetase</shortName>
        <ecNumber evidence="6">6.3.4.22</ecNumber>
    </recommendedName>
    <alternativeName>
        <fullName evidence="6">tRNA(Ile2) agmatidine synthetase</fullName>
    </alternativeName>
</protein>
<feature type="region of interest" description="Disordered" evidence="7">
    <location>
        <begin position="100"/>
        <end position="123"/>
    </location>
</feature>
<dbReference type="Gene3D" id="3.30.70.2200">
    <property type="match status" value="1"/>
</dbReference>
<dbReference type="GO" id="GO:0005737">
    <property type="term" value="C:cytoplasm"/>
    <property type="evidence" value="ECO:0007669"/>
    <property type="project" value="UniProtKB-SubCell"/>
</dbReference>
<dbReference type="PANTHER" id="PTHR40705:SF1">
    <property type="entry name" value="TRNA(ILE2) 2-AGMATINYLCYTIDINE SYNTHETASE TIAS"/>
    <property type="match status" value="1"/>
</dbReference>
<dbReference type="KEGG" id="hla:Hlac_0272"/>
<dbReference type="InterPro" id="IPR013696">
    <property type="entry name" value="TiaS_FLD"/>
</dbReference>
<evidence type="ECO:0000256" key="5">
    <source>
        <dbReference type="ARBA" id="ARBA00022840"/>
    </source>
</evidence>
<dbReference type="eggNOG" id="arCOG01115">
    <property type="taxonomic scope" value="Archaea"/>
</dbReference>
<evidence type="ECO:0000256" key="2">
    <source>
        <dbReference type="ARBA" id="ARBA00022598"/>
    </source>
</evidence>
<proteinExistence type="inferred from homology"/>
<comment type="subcellular location">
    <subcellularLocation>
        <location evidence="6">Cytoplasm</location>
    </subcellularLocation>
</comment>
<evidence type="ECO:0000256" key="7">
    <source>
        <dbReference type="SAM" id="MobiDB-lite"/>
    </source>
</evidence>
<keyword evidence="1 6" id="KW-0963">Cytoplasm</keyword>
<dbReference type="Gene3D" id="2.40.50.1010">
    <property type="match status" value="1"/>
</dbReference>
<evidence type="ECO:0000256" key="4">
    <source>
        <dbReference type="ARBA" id="ARBA00022741"/>
    </source>
</evidence>
<dbReference type="GeneID" id="7401198"/>
<dbReference type="Gene3D" id="3.90.600.20">
    <property type="match status" value="1"/>
</dbReference>
<dbReference type="RefSeq" id="WP_012659518.1">
    <property type="nucleotide sequence ID" value="NC_012029.1"/>
</dbReference>